<dbReference type="Pfam" id="PF14261">
    <property type="entry name" value="DUF4351"/>
    <property type="match status" value="1"/>
</dbReference>
<dbReference type="PANTHER" id="PTHR35586">
    <property type="entry name" value="SLL1691 PROTEIN"/>
    <property type="match status" value="1"/>
</dbReference>
<feature type="domain" description="DUF4351" evidence="1">
    <location>
        <begin position="218"/>
        <end position="276"/>
    </location>
</feature>
<evidence type="ECO:0000259" key="1">
    <source>
        <dbReference type="Pfam" id="PF14261"/>
    </source>
</evidence>
<evidence type="ECO:0000313" key="2">
    <source>
        <dbReference type="EMBL" id="UXE64385.1"/>
    </source>
</evidence>
<dbReference type="EMBL" id="CP073041">
    <property type="protein sequence ID" value="UXE64385.1"/>
    <property type="molecule type" value="Genomic_DNA"/>
</dbReference>
<reference evidence="2" key="1">
    <citation type="submission" date="2021-04" db="EMBL/GenBank/DDBJ databases">
        <title>Genome sequence of Woronichinia naegeliana from Washington state freshwater lake bloom.</title>
        <authorList>
            <person name="Dreher T.W."/>
        </authorList>
    </citation>
    <scope>NUCLEOTIDE SEQUENCE</scope>
    <source>
        <strain evidence="2">WA131</strain>
    </source>
</reference>
<dbReference type="PANTHER" id="PTHR35586:SF2">
    <property type="entry name" value="SLL1542 PROTEIN"/>
    <property type="match status" value="1"/>
</dbReference>
<name>A0A977L4L8_9CYAN</name>
<proteinExistence type="predicted"/>
<accession>A0A977L4L8</accession>
<protein>
    <submittedName>
        <fullName evidence="2">Rpn family recombination-promoting nuclease/putative transposase</fullName>
    </submittedName>
</protein>
<gene>
    <name evidence="2" type="ORF">KA717_19040</name>
</gene>
<dbReference type="Proteomes" id="UP001065613">
    <property type="component" value="Chromosome"/>
</dbReference>
<organism evidence="2">
    <name type="scientific">Woronichinia naegeliana WA131</name>
    <dbReference type="NCBI Taxonomy" id="2824559"/>
    <lineage>
        <taxon>Bacteria</taxon>
        <taxon>Bacillati</taxon>
        <taxon>Cyanobacteriota</taxon>
        <taxon>Cyanophyceae</taxon>
        <taxon>Synechococcales</taxon>
        <taxon>Coelosphaeriaceae</taxon>
        <taxon>Woronichinia</taxon>
    </lineage>
</organism>
<dbReference type="Pfam" id="PF11103">
    <property type="entry name" value="DUF2887"/>
    <property type="match status" value="1"/>
</dbReference>
<dbReference type="InterPro" id="IPR010106">
    <property type="entry name" value="RpnA"/>
</dbReference>
<sequence>MRTDTIFCQLFLTFNSLLFELLGEPVDDAAHYQFISAEIKEKAFRFDGIFMPDREDKPLYFVEVQFQNKPDFYWEFIAEINLYLNQYKPIQDWKAVALFAQRRFEVISLTIYQQELINSGRIIPLYLDEVRSGSIGVGLIELILVQESQAPVLVQQLLQRARTEIVDPLVTRDIIDLLETVLVSKFAQLSRKEIQAMFLLSDIKQTKVYQEAKQEGRQEGRQEGEVRLLIRQLSRRFGKINDRRIQIINSLTLEQLDDLGEALLDFGELADLDNWLGFRIGE</sequence>
<dbReference type="NCBIfam" id="TIGR01784">
    <property type="entry name" value="T_den_put_tspse"/>
    <property type="match status" value="1"/>
</dbReference>
<dbReference type="InterPro" id="IPR022573">
    <property type="entry name" value="DUF2887"/>
</dbReference>
<dbReference type="KEGG" id="wna:KA717_19040"/>
<dbReference type="InterPro" id="IPR025587">
    <property type="entry name" value="DUF4351"/>
</dbReference>
<dbReference type="AlphaFoldDB" id="A0A977L4L8"/>